<organism evidence="2 3">
    <name type="scientific">Nyssa sinensis</name>
    <dbReference type="NCBI Taxonomy" id="561372"/>
    <lineage>
        <taxon>Eukaryota</taxon>
        <taxon>Viridiplantae</taxon>
        <taxon>Streptophyta</taxon>
        <taxon>Embryophyta</taxon>
        <taxon>Tracheophyta</taxon>
        <taxon>Spermatophyta</taxon>
        <taxon>Magnoliopsida</taxon>
        <taxon>eudicotyledons</taxon>
        <taxon>Gunneridae</taxon>
        <taxon>Pentapetalae</taxon>
        <taxon>asterids</taxon>
        <taxon>Cornales</taxon>
        <taxon>Nyssaceae</taxon>
        <taxon>Nyssa</taxon>
    </lineage>
</organism>
<name>A0A5J5C531_9ASTE</name>
<dbReference type="PANTHER" id="PTHR11804">
    <property type="entry name" value="PROTEASE M3 THIMET OLIGOPEPTIDASE-RELATED"/>
    <property type="match status" value="1"/>
</dbReference>
<gene>
    <name evidence="2" type="ORF">F0562_001943</name>
</gene>
<dbReference type="PANTHER" id="PTHR11804:SF83">
    <property type="entry name" value="LD37516P"/>
    <property type="match status" value="1"/>
</dbReference>
<dbReference type="AlphaFoldDB" id="A0A5J5C531"/>
<dbReference type="GO" id="GO:0009507">
    <property type="term" value="C:chloroplast"/>
    <property type="evidence" value="ECO:0007669"/>
    <property type="project" value="TreeGrafter"/>
</dbReference>
<evidence type="ECO:0000313" key="2">
    <source>
        <dbReference type="EMBL" id="KAA8550259.1"/>
    </source>
</evidence>
<dbReference type="Gene3D" id="1.10.1370.40">
    <property type="match status" value="1"/>
</dbReference>
<dbReference type="InterPro" id="IPR045090">
    <property type="entry name" value="Pept_M3A_M3B"/>
</dbReference>
<dbReference type="EMBL" id="CM018031">
    <property type="protein sequence ID" value="KAA8550259.1"/>
    <property type="molecule type" value="Genomic_DNA"/>
</dbReference>
<dbReference type="FunFam" id="1.10.1370.40:FF:000005">
    <property type="entry name" value="Organellar oligopeptidase A, chloroplastic/mitochondrial"/>
    <property type="match status" value="1"/>
</dbReference>
<reference evidence="2 3" key="1">
    <citation type="submission" date="2019-09" db="EMBL/GenBank/DDBJ databases">
        <title>A chromosome-level genome assembly of the Chinese tupelo Nyssa sinensis.</title>
        <authorList>
            <person name="Yang X."/>
            <person name="Kang M."/>
            <person name="Yang Y."/>
            <person name="Xiong H."/>
            <person name="Wang M."/>
            <person name="Zhang Z."/>
            <person name="Wang Z."/>
            <person name="Wu H."/>
            <person name="Ma T."/>
            <person name="Liu J."/>
            <person name="Xi Z."/>
        </authorList>
    </citation>
    <scope>NUCLEOTIDE SEQUENCE [LARGE SCALE GENOMIC DNA]</scope>
    <source>
        <strain evidence="2">J267</strain>
        <tissue evidence="2">Leaf</tissue>
    </source>
</reference>
<feature type="domain" description="Oligopeptidase A N-terminal" evidence="1">
    <location>
        <begin position="29"/>
        <end position="133"/>
    </location>
</feature>
<protein>
    <recommendedName>
        <fullName evidence="1">Oligopeptidase A N-terminal domain-containing protein</fullName>
    </recommendedName>
</protein>
<dbReference type="InterPro" id="IPR045666">
    <property type="entry name" value="OpdA_N"/>
</dbReference>
<accession>A0A5J5C531</accession>
<dbReference type="Pfam" id="PF19310">
    <property type="entry name" value="TOP_N"/>
    <property type="match status" value="1"/>
</dbReference>
<sequence length="134" mass="15290">MASEDNPLLADFNFPPYDVIEAKHVSPGIRSLLKKLEIDLVELETTVEPTWPKLVEPLERIIDRLSVVWGMVNHLNAVKDSPELRSAIKDVQPDKVDFQLRLSHSKPIYDAFKAIQESSDWETLTDARKRVVEG</sequence>
<proteinExistence type="predicted"/>
<dbReference type="GO" id="GO:0006518">
    <property type="term" value="P:peptide metabolic process"/>
    <property type="evidence" value="ECO:0007669"/>
    <property type="project" value="TreeGrafter"/>
</dbReference>
<dbReference type="GO" id="GO:0006508">
    <property type="term" value="P:proteolysis"/>
    <property type="evidence" value="ECO:0007669"/>
    <property type="project" value="InterPro"/>
</dbReference>
<evidence type="ECO:0000313" key="3">
    <source>
        <dbReference type="Proteomes" id="UP000325577"/>
    </source>
</evidence>
<dbReference type="GO" id="GO:0004222">
    <property type="term" value="F:metalloendopeptidase activity"/>
    <property type="evidence" value="ECO:0007669"/>
    <property type="project" value="InterPro"/>
</dbReference>
<keyword evidence="3" id="KW-1185">Reference proteome</keyword>
<dbReference type="Proteomes" id="UP000325577">
    <property type="component" value="Linkage Group LG0"/>
</dbReference>
<dbReference type="SUPFAM" id="SSF55486">
    <property type="entry name" value="Metalloproteases ('zincins'), catalytic domain"/>
    <property type="match status" value="1"/>
</dbReference>
<evidence type="ECO:0000259" key="1">
    <source>
        <dbReference type="Pfam" id="PF19310"/>
    </source>
</evidence>
<dbReference type="OrthoDB" id="534666at2759"/>